<evidence type="ECO:0000259" key="1">
    <source>
        <dbReference type="Pfam" id="PF02796"/>
    </source>
</evidence>
<dbReference type="InterPro" id="IPR009057">
    <property type="entry name" value="Homeodomain-like_sf"/>
</dbReference>
<dbReference type="InterPro" id="IPR006120">
    <property type="entry name" value="Resolvase_HTH_dom"/>
</dbReference>
<dbReference type="EMBL" id="JBHTJT010000048">
    <property type="protein sequence ID" value="MFD0981848.1"/>
    <property type="molecule type" value="Genomic_DNA"/>
</dbReference>
<proteinExistence type="predicted"/>
<name>A0ABW3IUJ3_9RHOB</name>
<dbReference type="SUPFAM" id="SSF46689">
    <property type="entry name" value="Homeodomain-like"/>
    <property type="match status" value="1"/>
</dbReference>
<dbReference type="Gene3D" id="1.10.10.60">
    <property type="entry name" value="Homeodomain-like"/>
    <property type="match status" value="1"/>
</dbReference>
<dbReference type="RefSeq" id="WP_386077106.1">
    <property type="nucleotide sequence ID" value="NZ_JBHTJT010000048.1"/>
</dbReference>
<reference evidence="3" key="1">
    <citation type="journal article" date="2019" name="Int. J. Syst. Evol. Microbiol.">
        <title>The Global Catalogue of Microorganisms (GCM) 10K type strain sequencing project: providing services to taxonomists for standard genome sequencing and annotation.</title>
        <authorList>
            <consortium name="The Broad Institute Genomics Platform"/>
            <consortium name="The Broad Institute Genome Sequencing Center for Infectious Disease"/>
            <person name="Wu L."/>
            <person name="Ma J."/>
        </authorList>
    </citation>
    <scope>NUCLEOTIDE SEQUENCE [LARGE SCALE GENOMIC DNA]</scope>
    <source>
        <strain evidence="3">CCUG 60524</strain>
    </source>
</reference>
<sequence>MWLGFARKRSSPVCRADRFVPDEGWYGASFAGEGRKPTARAKSEEVKTLLAQGMTKRAIAAELNISERSVYRVATDG</sequence>
<feature type="domain" description="Resolvase HTH" evidence="1">
    <location>
        <begin position="34"/>
        <end position="76"/>
    </location>
</feature>
<keyword evidence="3" id="KW-1185">Reference proteome</keyword>
<dbReference type="Proteomes" id="UP001597108">
    <property type="component" value="Unassembled WGS sequence"/>
</dbReference>
<organism evidence="2 3">
    <name type="scientific">Tropicimonas aquimaris</name>
    <dbReference type="NCBI Taxonomy" id="914152"/>
    <lineage>
        <taxon>Bacteria</taxon>
        <taxon>Pseudomonadati</taxon>
        <taxon>Pseudomonadota</taxon>
        <taxon>Alphaproteobacteria</taxon>
        <taxon>Rhodobacterales</taxon>
        <taxon>Roseobacteraceae</taxon>
        <taxon>Tropicimonas</taxon>
    </lineage>
</organism>
<comment type="caution">
    <text evidence="2">The sequence shown here is derived from an EMBL/GenBank/DDBJ whole genome shotgun (WGS) entry which is preliminary data.</text>
</comment>
<gene>
    <name evidence="2" type="ORF">ACFQ2S_19620</name>
</gene>
<evidence type="ECO:0000313" key="2">
    <source>
        <dbReference type="EMBL" id="MFD0981848.1"/>
    </source>
</evidence>
<accession>A0ABW3IUJ3</accession>
<dbReference type="Pfam" id="PF02796">
    <property type="entry name" value="HTH_7"/>
    <property type="match status" value="1"/>
</dbReference>
<evidence type="ECO:0000313" key="3">
    <source>
        <dbReference type="Proteomes" id="UP001597108"/>
    </source>
</evidence>
<protein>
    <submittedName>
        <fullName evidence="2">Helix-turn-helix domain-containing protein</fullName>
    </submittedName>
</protein>